<evidence type="ECO:0000256" key="6">
    <source>
        <dbReference type="ARBA" id="ARBA00022723"/>
    </source>
</evidence>
<dbReference type="STRING" id="2316362.A0A4Q2D0J5"/>
<keyword evidence="4 12" id="KW-0349">Heme</keyword>
<dbReference type="GO" id="GO:0005506">
    <property type="term" value="F:iron ion binding"/>
    <property type="evidence" value="ECO:0007669"/>
    <property type="project" value="InterPro"/>
</dbReference>
<comment type="caution">
    <text evidence="13">The sequence shown here is derived from an EMBL/GenBank/DDBJ whole genome shotgun (WGS) entry which is preliminary data.</text>
</comment>
<keyword evidence="5" id="KW-0812">Transmembrane</keyword>
<keyword evidence="8 12" id="KW-0560">Oxidoreductase</keyword>
<evidence type="ECO:0000256" key="7">
    <source>
        <dbReference type="ARBA" id="ARBA00022989"/>
    </source>
</evidence>
<evidence type="ECO:0000256" key="3">
    <source>
        <dbReference type="ARBA" id="ARBA00010617"/>
    </source>
</evidence>
<dbReference type="InterPro" id="IPR050364">
    <property type="entry name" value="Cytochrome_P450_fung"/>
</dbReference>
<dbReference type="SUPFAM" id="SSF48264">
    <property type="entry name" value="Cytochrome P450"/>
    <property type="match status" value="1"/>
</dbReference>
<dbReference type="PROSITE" id="PS00086">
    <property type="entry name" value="CYTOCHROME_P450"/>
    <property type="match status" value="1"/>
</dbReference>
<keyword evidence="6 12" id="KW-0479">Metal-binding</keyword>
<proteinExistence type="inferred from homology"/>
<name>A0A4Q2D0J5_9AGAR</name>
<feature type="non-terminal residue" evidence="13">
    <location>
        <position position="1"/>
    </location>
</feature>
<keyword evidence="10 12" id="KW-0503">Monooxygenase</keyword>
<dbReference type="Proteomes" id="UP000290288">
    <property type="component" value="Unassembled WGS sequence"/>
</dbReference>
<evidence type="ECO:0000256" key="9">
    <source>
        <dbReference type="ARBA" id="ARBA00023004"/>
    </source>
</evidence>
<dbReference type="AlphaFoldDB" id="A0A4Q2D0J5"/>
<evidence type="ECO:0000256" key="4">
    <source>
        <dbReference type="ARBA" id="ARBA00022617"/>
    </source>
</evidence>
<evidence type="ECO:0000256" key="10">
    <source>
        <dbReference type="ARBA" id="ARBA00023033"/>
    </source>
</evidence>
<sequence>CSHETRLAGAFILDIAYGLDVKNKDDVYIDQAERAMAAMAIGGTASSYLVDFIPSLKYLPSWLPGAQFKRDAKTWKQDASAMPRDCLQFVEDALKKGDARPCAGTILLEELDEHDGKHDEKKRAIHDVLGSMYAAVPHQLIQDDVYNGYHIPAGSTVIANVWAVAHDPAVYGPNPGKFDPSRFMNASQTEINPDMPMGYETFGYGRRVCPGLHIGVESVWLMIVSVLAVFDVKSAVDGELEGNQFWKYTSGLLSHPYPFKLRIVPRNPDAEAMIRNGVVTGV</sequence>
<dbReference type="GO" id="GO:0004497">
    <property type="term" value="F:monooxygenase activity"/>
    <property type="evidence" value="ECO:0007669"/>
    <property type="project" value="UniProtKB-KW"/>
</dbReference>
<keyword evidence="14" id="KW-1185">Reference proteome</keyword>
<dbReference type="OrthoDB" id="2789670at2759"/>
<dbReference type="InterPro" id="IPR001128">
    <property type="entry name" value="Cyt_P450"/>
</dbReference>
<accession>A0A4Q2D0J5</accession>
<comment type="similarity">
    <text evidence="3 12">Belongs to the cytochrome P450 family.</text>
</comment>
<dbReference type="GO" id="GO:0020037">
    <property type="term" value="F:heme binding"/>
    <property type="evidence" value="ECO:0007669"/>
    <property type="project" value="InterPro"/>
</dbReference>
<evidence type="ECO:0000313" key="14">
    <source>
        <dbReference type="Proteomes" id="UP000290288"/>
    </source>
</evidence>
<dbReference type="PANTHER" id="PTHR46300:SF2">
    <property type="entry name" value="CYTOCHROME P450 MONOOXYGENASE ALNH-RELATED"/>
    <property type="match status" value="1"/>
</dbReference>
<dbReference type="Gene3D" id="1.10.630.10">
    <property type="entry name" value="Cytochrome P450"/>
    <property type="match status" value="2"/>
</dbReference>
<dbReference type="PANTHER" id="PTHR46300">
    <property type="entry name" value="P450, PUTATIVE (EUROFUNG)-RELATED-RELATED"/>
    <property type="match status" value="1"/>
</dbReference>
<dbReference type="EMBL" id="SDEE01001503">
    <property type="protein sequence ID" value="RXW11946.1"/>
    <property type="molecule type" value="Genomic_DNA"/>
</dbReference>
<dbReference type="Pfam" id="PF00067">
    <property type="entry name" value="p450"/>
    <property type="match status" value="1"/>
</dbReference>
<protein>
    <recommendedName>
        <fullName evidence="15">Cytochrome P450</fullName>
    </recommendedName>
</protein>
<dbReference type="GO" id="GO:0016705">
    <property type="term" value="F:oxidoreductase activity, acting on paired donors, with incorporation or reduction of molecular oxygen"/>
    <property type="evidence" value="ECO:0007669"/>
    <property type="project" value="InterPro"/>
</dbReference>
<evidence type="ECO:0000256" key="2">
    <source>
        <dbReference type="ARBA" id="ARBA00004167"/>
    </source>
</evidence>
<keyword evidence="11" id="KW-0472">Membrane</keyword>
<reference evidence="13 14" key="1">
    <citation type="submission" date="2019-01" db="EMBL/GenBank/DDBJ databases">
        <title>Draft genome sequence of Psathyrella aberdarensis IHI B618.</title>
        <authorList>
            <person name="Buettner E."/>
            <person name="Kellner H."/>
        </authorList>
    </citation>
    <scope>NUCLEOTIDE SEQUENCE [LARGE SCALE GENOMIC DNA]</scope>
    <source>
        <strain evidence="13 14">IHI B618</strain>
    </source>
</reference>
<comment type="subcellular location">
    <subcellularLocation>
        <location evidence="2">Membrane</location>
        <topology evidence="2">Single-pass membrane protein</topology>
    </subcellularLocation>
</comment>
<evidence type="ECO:0000256" key="12">
    <source>
        <dbReference type="RuleBase" id="RU000461"/>
    </source>
</evidence>
<organism evidence="13 14">
    <name type="scientific">Candolleomyces aberdarensis</name>
    <dbReference type="NCBI Taxonomy" id="2316362"/>
    <lineage>
        <taxon>Eukaryota</taxon>
        <taxon>Fungi</taxon>
        <taxon>Dikarya</taxon>
        <taxon>Basidiomycota</taxon>
        <taxon>Agaricomycotina</taxon>
        <taxon>Agaricomycetes</taxon>
        <taxon>Agaricomycetidae</taxon>
        <taxon>Agaricales</taxon>
        <taxon>Agaricineae</taxon>
        <taxon>Psathyrellaceae</taxon>
        <taxon>Candolleomyces</taxon>
    </lineage>
</organism>
<evidence type="ECO:0000256" key="1">
    <source>
        <dbReference type="ARBA" id="ARBA00001971"/>
    </source>
</evidence>
<dbReference type="InterPro" id="IPR036396">
    <property type="entry name" value="Cyt_P450_sf"/>
</dbReference>
<keyword evidence="9 12" id="KW-0408">Iron</keyword>
<comment type="cofactor">
    <cofactor evidence="1">
        <name>heme</name>
        <dbReference type="ChEBI" id="CHEBI:30413"/>
    </cofactor>
</comment>
<evidence type="ECO:0000256" key="8">
    <source>
        <dbReference type="ARBA" id="ARBA00023002"/>
    </source>
</evidence>
<evidence type="ECO:0000313" key="13">
    <source>
        <dbReference type="EMBL" id="RXW11946.1"/>
    </source>
</evidence>
<keyword evidence="7" id="KW-1133">Transmembrane helix</keyword>
<evidence type="ECO:0000256" key="5">
    <source>
        <dbReference type="ARBA" id="ARBA00022692"/>
    </source>
</evidence>
<dbReference type="InterPro" id="IPR017972">
    <property type="entry name" value="Cyt_P450_CS"/>
</dbReference>
<gene>
    <name evidence="13" type="ORF">EST38_g13909</name>
</gene>
<evidence type="ECO:0000256" key="11">
    <source>
        <dbReference type="ARBA" id="ARBA00023136"/>
    </source>
</evidence>
<evidence type="ECO:0008006" key="15">
    <source>
        <dbReference type="Google" id="ProtNLM"/>
    </source>
</evidence>